<dbReference type="Proteomes" id="UP000594262">
    <property type="component" value="Unplaced"/>
</dbReference>
<dbReference type="Pfam" id="PF00106">
    <property type="entry name" value="adh_short"/>
    <property type="match status" value="1"/>
</dbReference>
<keyword evidence="1" id="KW-0560">Oxidoreductase</keyword>
<evidence type="ECO:0000256" key="1">
    <source>
        <dbReference type="ARBA" id="ARBA00023002"/>
    </source>
</evidence>
<dbReference type="InterPro" id="IPR036291">
    <property type="entry name" value="NAD(P)-bd_dom_sf"/>
</dbReference>
<evidence type="ECO:0000313" key="3">
    <source>
        <dbReference type="Proteomes" id="UP000594262"/>
    </source>
</evidence>
<evidence type="ECO:0000313" key="2">
    <source>
        <dbReference type="EnsemblMetazoa" id="CLYHEMP011779.1"/>
    </source>
</evidence>
<proteinExistence type="predicted"/>
<sequence>MASLEERAESNLKIPSCVLITGANSGCGFDCARQLALIDGVNKIYLACRSLEKSESAKQQLEELTNTSKFEVLAIDVSSLESVRAGVEQLENEPVIDGVVLNAGGAGGNVPSELMSAGVTVSMAANLLGHVLLIDELIIAGKIAGKAATVIYAGSESARGIPAMSLKPPNLETGSVEEFISICDGSFFTENEAKNPKYMGGHAKFVGALWISSMARKHPEIRFITVSPGATTGTNARRTLPWYKRAFVGALVNLQSLVGLAHSVDIGAKRYIDALLDHENYQSGIFYGSKKGLSGEMGDQAVFLDYFANGSFQDNANEALHNFIKTAD</sequence>
<organism evidence="2 3">
    <name type="scientific">Clytia hemisphaerica</name>
    <dbReference type="NCBI Taxonomy" id="252671"/>
    <lineage>
        <taxon>Eukaryota</taxon>
        <taxon>Metazoa</taxon>
        <taxon>Cnidaria</taxon>
        <taxon>Hydrozoa</taxon>
        <taxon>Hydroidolina</taxon>
        <taxon>Leptothecata</taxon>
        <taxon>Obeliida</taxon>
        <taxon>Clytiidae</taxon>
        <taxon>Clytia</taxon>
    </lineage>
</organism>
<dbReference type="GO" id="GO:0016491">
    <property type="term" value="F:oxidoreductase activity"/>
    <property type="evidence" value="ECO:0007669"/>
    <property type="project" value="UniProtKB-KW"/>
</dbReference>
<dbReference type="RefSeq" id="XP_066929228.1">
    <property type="nucleotide sequence ID" value="XM_067073127.1"/>
</dbReference>
<dbReference type="AlphaFoldDB" id="A0A7M5WSW2"/>
<dbReference type="Gene3D" id="3.40.50.720">
    <property type="entry name" value="NAD(P)-binding Rossmann-like Domain"/>
    <property type="match status" value="1"/>
</dbReference>
<dbReference type="EnsemblMetazoa" id="CLYHEMT011779.1">
    <property type="protein sequence ID" value="CLYHEMP011779.1"/>
    <property type="gene ID" value="CLYHEMG011779"/>
</dbReference>
<keyword evidence="3" id="KW-1185">Reference proteome</keyword>
<dbReference type="PANTHER" id="PTHR43157">
    <property type="entry name" value="PHOSPHATIDYLINOSITOL-GLYCAN BIOSYNTHESIS CLASS F PROTEIN-RELATED"/>
    <property type="match status" value="1"/>
</dbReference>
<protein>
    <recommendedName>
        <fullName evidence="4">Short-chain dehydrogenase</fullName>
    </recommendedName>
</protein>
<dbReference type="GeneID" id="136816800"/>
<dbReference type="InterPro" id="IPR002347">
    <property type="entry name" value="SDR_fam"/>
</dbReference>
<accession>A0A7M5WSW2</accession>
<evidence type="ECO:0008006" key="4">
    <source>
        <dbReference type="Google" id="ProtNLM"/>
    </source>
</evidence>
<dbReference type="OrthoDB" id="9989144at2759"/>
<dbReference type="PANTHER" id="PTHR43157:SF31">
    <property type="entry name" value="PHOSPHATIDYLINOSITOL-GLYCAN BIOSYNTHESIS CLASS F PROTEIN"/>
    <property type="match status" value="1"/>
</dbReference>
<reference evidence="2" key="1">
    <citation type="submission" date="2021-01" db="UniProtKB">
        <authorList>
            <consortium name="EnsemblMetazoa"/>
        </authorList>
    </citation>
    <scope>IDENTIFICATION</scope>
</reference>
<dbReference type="SUPFAM" id="SSF51735">
    <property type="entry name" value="NAD(P)-binding Rossmann-fold domains"/>
    <property type="match status" value="1"/>
</dbReference>
<name>A0A7M5WSW2_9CNID</name>